<dbReference type="Pfam" id="PF01381">
    <property type="entry name" value="HTH_3"/>
    <property type="match status" value="1"/>
</dbReference>
<feature type="domain" description="HTH cro/C1-type" evidence="2">
    <location>
        <begin position="3"/>
        <end position="57"/>
    </location>
</feature>
<keyword evidence="4" id="KW-1185">Reference proteome</keyword>
<reference evidence="3 4" key="1">
    <citation type="submission" date="2016-10" db="EMBL/GenBank/DDBJ databases">
        <authorList>
            <person name="de Groot N.N."/>
        </authorList>
    </citation>
    <scope>NUCLEOTIDE SEQUENCE [LARGE SCALE GENOMIC DNA]</scope>
    <source>
        <strain evidence="3 4">DSM 2179</strain>
    </source>
</reference>
<evidence type="ECO:0000259" key="2">
    <source>
        <dbReference type="PROSITE" id="PS50943"/>
    </source>
</evidence>
<protein>
    <submittedName>
        <fullName evidence="3">Transcriptional regulator, contains XRE-family HTH domain</fullName>
    </submittedName>
</protein>
<dbReference type="InterPro" id="IPR010982">
    <property type="entry name" value="Lambda_DNA-bd_dom_sf"/>
</dbReference>
<keyword evidence="1" id="KW-0238">DNA-binding</keyword>
<dbReference type="GO" id="GO:0003677">
    <property type="term" value="F:DNA binding"/>
    <property type="evidence" value="ECO:0007669"/>
    <property type="project" value="UniProtKB-KW"/>
</dbReference>
<gene>
    <name evidence="3" type="ORF">SAMN05660742_102232</name>
</gene>
<dbReference type="RefSeq" id="WP_091829113.1">
    <property type="nucleotide sequence ID" value="NZ_FNZK01000002.1"/>
</dbReference>
<dbReference type="Gene3D" id="1.10.260.40">
    <property type="entry name" value="lambda repressor-like DNA-binding domains"/>
    <property type="match status" value="1"/>
</dbReference>
<dbReference type="AlphaFoldDB" id="A0A1H6V6K6"/>
<dbReference type="SMART" id="SM00530">
    <property type="entry name" value="HTH_XRE"/>
    <property type="match status" value="1"/>
</dbReference>
<accession>A0A1H6V6K6</accession>
<dbReference type="Proteomes" id="UP000199662">
    <property type="component" value="Unassembled WGS sequence"/>
</dbReference>
<dbReference type="EMBL" id="FNZK01000002">
    <property type="protein sequence ID" value="SEJ00223.1"/>
    <property type="molecule type" value="Genomic_DNA"/>
</dbReference>
<evidence type="ECO:0000313" key="3">
    <source>
        <dbReference type="EMBL" id="SEJ00223.1"/>
    </source>
</evidence>
<evidence type="ECO:0000313" key="4">
    <source>
        <dbReference type="Proteomes" id="UP000199662"/>
    </source>
</evidence>
<dbReference type="InterPro" id="IPR001387">
    <property type="entry name" value="Cro/C1-type_HTH"/>
</dbReference>
<evidence type="ECO:0000256" key="1">
    <source>
        <dbReference type="ARBA" id="ARBA00023125"/>
    </source>
</evidence>
<proteinExistence type="predicted"/>
<sequence length="106" mass="12343">MRLTELRKEKKISQKEFSLIFNVAQNTVSQWETGKRSIDTETLKKIADYFMVTTDYLLGLDEIKSRPSHLEISEDDITLLQKIKNLSPDKREIVDTVIKVNNSDKK</sequence>
<dbReference type="PANTHER" id="PTHR46558">
    <property type="entry name" value="TRACRIPTIONAL REGULATORY PROTEIN-RELATED-RELATED"/>
    <property type="match status" value="1"/>
</dbReference>
<dbReference type="STRING" id="84035.SAMN05660742_102232"/>
<name>A0A1H6V6K6_9FIRM</name>
<dbReference type="CDD" id="cd00093">
    <property type="entry name" value="HTH_XRE"/>
    <property type="match status" value="1"/>
</dbReference>
<dbReference type="PROSITE" id="PS50943">
    <property type="entry name" value="HTH_CROC1"/>
    <property type="match status" value="1"/>
</dbReference>
<dbReference type="SUPFAM" id="SSF47413">
    <property type="entry name" value="lambda repressor-like DNA-binding domains"/>
    <property type="match status" value="1"/>
</dbReference>
<organism evidence="3 4">
    <name type="scientific">Propionispira arboris</name>
    <dbReference type="NCBI Taxonomy" id="84035"/>
    <lineage>
        <taxon>Bacteria</taxon>
        <taxon>Bacillati</taxon>
        <taxon>Bacillota</taxon>
        <taxon>Negativicutes</taxon>
        <taxon>Selenomonadales</taxon>
        <taxon>Selenomonadaceae</taxon>
        <taxon>Propionispira</taxon>
    </lineage>
</organism>
<dbReference type="PANTHER" id="PTHR46558:SF11">
    <property type="entry name" value="HTH-TYPE TRANSCRIPTIONAL REGULATOR XRE"/>
    <property type="match status" value="1"/>
</dbReference>